<evidence type="ECO:0000313" key="4">
    <source>
        <dbReference type="Proteomes" id="UP000254230"/>
    </source>
</evidence>
<dbReference type="OrthoDB" id="5638188at2"/>
<organism evidence="2 4">
    <name type="scientific">Legionella quateirensis</name>
    <dbReference type="NCBI Taxonomy" id="45072"/>
    <lineage>
        <taxon>Bacteria</taxon>
        <taxon>Pseudomonadati</taxon>
        <taxon>Pseudomonadota</taxon>
        <taxon>Gammaproteobacteria</taxon>
        <taxon>Legionellales</taxon>
        <taxon>Legionellaceae</taxon>
        <taxon>Legionella</taxon>
    </lineage>
</organism>
<dbReference type="Proteomes" id="UP000254230">
    <property type="component" value="Unassembled WGS sequence"/>
</dbReference>
<dbReference type="STRING" id="45072.Lqua_3403"/>
<dbReference type="EMBL" id="UGOW01000001">
    <property type="protein sequence ID" value="STY17120.1"/>
    <property type="molecule type" value="Genomic_DNA"/>
</dbReference>
<reference evidence="2 4" key="2">
    <citation type="submission" date="2018-06" db="EMBL/GenBank/DDBJ databases">
        <authorList>
            <consortium name="Pathogen Informatics"/>
            <person name="Doyle S."/>
        </authorList>
    </citation>
    <scope>NUCLEOTIDE SEQUENCE [LARGE SCALE GENOMIC DNA]</scope>
    <source>
        <strain evidence="2 4">NCTC12376</strain>
    </source>
</reference>
<sequence length="127" mass="13563">MFGMFNQDSQWKKGLQLFNVLLLSTATYKLLTDSDAKGSVEGLEIAVHAINFLSLRENSNALSEIMTIGVNLFSLGASYSRMTSETTHSSPLTDALGVVSTLLNTGALISGSTTAYPDNPSSITRTP</sequence>
<dbReference type="AlphaFoldDB" id="A0A378KZ37"/>
<proteinExistence type="predicted"/>
<name>A0A378KZ37_9GAMM</name>
<dbReference type="EMBL" id="LNYR01000049">
    <property type="protein sequence ID" value="KTD42425.1"/>
    <property type="molecule type" value="Genomic_DNA"/>
</dbReference>
<dbReference type="RefSeq" id="WP_058475515.1">
    <property type="nucleotide sequence ID" value="NZ_CAAAIL010000012.1"/>
</dbReference>
<keyword evidence="3" id="KW-1185">Reference proteome</keyword>
<gene>
    <name evidence="1" type="ORF">Lqua_3403</name>
    <name evidence="2" type="ORF">NCTC12376_00914</name>
</gene>
<evidence type="ECO:0000313" key="3">
    <source>
        <dbReference type="Proteomes" id="UP000054639"/>
    </source>
</evidence>
<reference evidence="1 3" key="1">
    <citation type="submission" date="2015-11" db="EMBL/GenBank/DDBJ databases">
        <title>Genomic analysis of 38 Legionella species identifies large and diverse effector repertoires.</title>
        <authorList>
            <person name="Burstein D."/>
            <person name="Amaro F."/>
            <person name="Zusman T."/>
            <person name="Lifshitz Z."/>
            <person name="Cohen O."/>
            <person name="Gilbert J.A."/>
            <person name="Pupko T."/>
            <person name="Shuman H.A."/>
            <person name="Segal G."/>
        </authorList>
    </citation>
    <scope>NUCLEOTIDE SEQUENCE [LARGE SCALE GENOMIC DNA]</scope>
    <source>
        <strain evidence="1 3">ATCC 49507</strain>
    </source>
</reference>
<accession>A0A378KZ37</accession>
<evidence type="ECO:0000313" key="1">
    <source>
        <dbReference type="EMBL" id="KTD42425.1"/>
    </source>
</evidence>
<evidence type="ECO:0000313" key="2">
    <source>
        <dbReference type="EMBL" id="STY17120.1"/>
    </source>
</evidence>
<protein>
    <submittedName>
        <fullName evidence="2">Uncharacterized protein</fullName>
    </submittedName>
</protein>
<dbReference type="Proteomes" id="UP000054639">
    <property type="component" value="Unassembled WGS sequence"/>
</dbReference>